<reference evidence="3" key="1">
    <citation type="journal article" date="2019" name="Int. J. Syst. Evol. Microbiol.">
        <title>The Global Catalogue of Microorganisms (GCM) 10K type strain sequencing project: providing services to taxonomists for standard genome sequencing and annotation.</title>
        <authorList>
            <consortium name="The Broad Institute Genomics Platform"/>
            <consortium name="The Broad Institute Genome Sequencing Center for Infectious Disease"/>
            <person name="Wu L."/>
            <person name="Ma J."/>
        </authorList>
    </citation>
    <scope>NUCLEOTIDE SEQUENCE [LARGE SCALE GENOMIC DNA]</scope>
    <source>
        <strain evidence="3">CCUG 53915</strain>
    </source>
</reference>
<dbReference type="EMBL" id="JBHTLT010000016">
    <property type="protein sequence ID" value="MFD1204175.1"/>
    <property type="molecule type" value="Genomic_DNA"/>
</dbReference>
<comment type="caution">
    <text evidence="2">The sequence shown here is derived from an EMBL/GenBank/DDBJ whole genome shotgun (WGS) entry which is preliminary data.</text>
</comment>
<evidence type="ECO:0000256" key="1">
    <source>
        <dbReference type="SAM" id="MobiDB-lite"/>
    </source>
</evidence>
<evidence type="ECO:0000313" key="2">
    <source>
        <dbReference type="EMBL" id="MFD1204175.1"/>
    </source>
</evidence>
<name>A0ABW3TUV9_9BACL</name>
<dbReference type="Proteomes" id="UP001597231">
    <property type="component" value="Unassembled WGS sequence"/>
</dbReference>
<accession>A0ABW3TUV9</accession>
<gene>
    <name evidence="2" type="ORF">ACFQ38_03380</name>
</gene>
<protein>
    <submittedName>
        <fullName evidence="2">RNA polymerase subunit sigma</fullName>
    </submittedName>
</protein>
<evidence type="ECO:0000313" key="3">
    <source>
        <dbReference type="Proteomes" id="UP001597231"/>
    </source>
</evidence>
<feature type="compositionally biased region" description="Basic and acidic residues" evidence="1">
    <location>
        <begin position="43"/>
        <end position="67"/>
    </location>
</feature>
<sequence>MSLKSIELQIAIPKTFEAGKVAEQKQQQSQLNQDLANALTEKRAEKMKESVMETEEYAKTNPDRKNDQQQNEQKQNEKRKQEEEMKTIHPYKGSFVDFTG</sequence>
<feature type="compositionally biased region" description="Basic and acidic residues" evidence="1">
    <location>
        <begin position="74"/>
        <end position="87"/>
    </location>
</feature>
<dbReference type="RefSeq" id="WP_336822494.1">
    <property type="nucleotide sequence ID" value="NZ_JBHTLT010000016.1"/>
</dbReference>
<feature type="region of interest" description="Disordered" evidence="1">
    <location>
        <begin position="43"/>
        <end position="100"/>
    </location>
</feature>
<keyword evidence="3" id="KW-1185">Reference proteome</keyword>
<organism evidence="2 3">
    <name type="scientific">Sporosarcina contaminans</name>
    <dbReference type="NCBI Taxonomy" id="633403"/>
    <lineage>
        <taxon>Bacteria</taxon>
        <taxon>Bacillati</taxon>
        <taxon>Bacillota</taxon>
        <taxon>Bacilli</taxon>
        <taxon>Bacillales</taxon>
        <taxon>Caryophanaceae</taxon>
        <taxon>Sporosarcina</taxon>
    </lineage>
</organism>
<proteinExistence type="predicted"/>